<dbReference type="Pfam" id="PF13362">
    <property type="entry name" value="Toprim_3"/>
    <property type="match status" value="1"/>
</dbReference>
<sequence length="340" mass="37050">MNHLIENVKASVSLQVFLEEHGAQFRKVGGSLRSDFCPCCGAGRMDSNKLGLHRGDQKWRCFSCGRGGDVIDAAAALWCMPHRDALKRLAGEQWVSAATPVMRRRPVTDPSANQARQAALNTALERLRDGVGKLAPDPEVIAYMTKARGIPGRIIAKAQAQKMLGFLPADPFQARLFLEDTVGLDLMLEAGLWKEGKKIPAIAYRPIVFFLPGMDSAEFRLCRKPNEGERKAIRYGSASRPWYWAGEDSRLAVVEGAVDLLSLVALGFKGDIIGLPGASVWRPEWFAGASRVLVCLDSDKAGQDATTRILAACERLGIPAIDRAPKNGDVNDNLRSKLAA</sequence>
<organism evidence="8 9">
    <name type="scientific">Allochromatium humboldtianum</name>
    <dbReference type="NCBI Taxonomy" id="504901"/>
    <lineage>
        <taxon>Bacteria</taxon>
        <taxon>Pseudomonadati</taxon>
        <taxon>Pseudomonadota</taxon>
        <taxon>Gammaproteobacteria</taxon>
        <taxon>Chromatiales</taxon>
        <taxon>Chromatiaceae</taxon>
        <taxon>Allochromatium</taxon>
    </lineage>
</organism>
<reference evidence="8 9" key="1">
    <citation type="submission" date="2020-06" db="EMBL/GenBank/DDBJ databases">
        <title>Whole-genome sequence of Allochromatium humboldtianum DSM 21881, type strain.</title>
        <authorList>
            <person name="Kyndt J.A."/>
            <person name="Meyer T.E."/>
        </authorList>
    </citation>
    <scope>NUCLEOTIDE SEQUENCE [LARGE SCALE GENOMIC DNA]</scope>
    <source>
        <strain evidence="8 9">DSM 21881</strain>
    </source>
</reference>
<dbReference type="SUPFAM" id="SSF56731">
    <property type="entry name" value="DNA primase core"/>
    <property type="match status" value="1"/>
</dbReference>
<dbReference type="GO" id="GO:0008270">
    <property type="term" value="F:zinc ion binding"/>
    <property type="evidence" value="ECO:0007669"/>
    <property type="project" value="InterPro"/>
</dbReference>
<name>A0A850RQB1_9GAMM</name>
<proteinExistence type="predicted"/>
<feature type="domain" description="Toprim" evidence="7">
    <location>
        <begin position="251"/>
        <end position="339"/>
    </location>
</feature>
<evidence type="ECO:0000313" key="9">
    <source>
        <dbReference type="Proteomes" id="UP000592294"/>
    </source>
</evidence>
<protein>
    <submittedName>
        <fullName evidence="8">Toprim domain-containing protein</fullName>
    </submittedName>
</protein>
<evidence type="ECO:0000256" key="6">
    <source>
        <dbReference type="ARBA" id="ARBA00023163"/>
    </source>
</evidence>
<keyword evidence="2" id="KW-0639">Primosome</keyword>
<dbReference type="PANTHER" id="PTHR30313">
    <property type="entry name" value="DNA PRIMASE"/>
    <property type="match status" value="1"/>
</dbReference>
<gene>
    <name evidence="8" type="ORF">HW932_20860</name>
</gene>
<evidence type="ECO:0000313" key="8">
    <source>
        <dbReference type="EMBL" id="NVZ11701.1"/>
    </source>
</evidence>
<dbReference type="SUPFAM" id="SSF57783">
    <property type="entry name" value="Zinc beta-ribbon"/>
    <property type="match status" value="1"/>
</dbReference>
<comment type="caution">
    <text evidence="8">The sequence shown here is derived from an EMBL/GenBank/DDBJ whole genome shotgun (WGS) entry which is preliminary data.</text>
</comment>
<keyword evidence="1" id="KW-0240">DNA-directed RNA polymerase</keyword>
<dbReference type="GO" id="GO:0016779">
    <property type="term" value="F:nucleotidyltransferase activity"/>
    <property type="evidence" value="ECO:0007669"/>
    <property type="project" value="UniProtKB-KW"/>
</dbReference>
<dbReference type="GO" id="GO:0005737">
    <property type="term" value="C:cytoplasm"/>
    <property type="evidence" value="ECO:0007669"/>
    <property type="project" value="TreeGrafter"/>
</dbReference>
<evidence type="ECO:0000256" key="5">
    <source>
        <dbReference type="ARBA" id="ARBA00022705"/>
    </source>
</evidence>
<keyword evidence="3" id="KW-0808">Transferase</keyword>
<dbReference type="InterPro" id="IPR050219">
    <property type="entry name" value="DnaG_primase"/>
</dbReference>
<dbReference type="GO" id="GO:1990077">
    <property type="term" value="C:primosome complex"/>
    <property type="evidence" value="ECO:0007669"/>
    <property type="project" value="UniProtKB-KW"/>
</dbReference>
<evidence type="ECO:0000256" key="1">
    <source>
        <dbReference type="ARBA" id="ARBA00022478"/>
    </source>
</evidence>
<keyword evidence="4" id="KW-0548">Nucleotidyltransferase</keyword>
<keyword evidence="6" id="KW-0804">Transcription</keyword>
<dbReference type="Gene3D" id="3.90.580.10">
    <property type="entry name" value="Zinc finger, CHC2-type domain"/>
    <property type="match status" value="1"/>
</dbReference>
<dbReference type="GO" id="GO:0006269">
    <property type="term" value="P:DNA replication, synthesis of primer"/>
    <property type="evidence" value="ECO:0007669"/>
    <property type="project" value="UniProtKB-KW"/>
</dbReference>
<dbReference type="CDD" id="cd01029">
    <property type="entry name" value="TOPRIM_primases"/>
    <property type="match status" value="1"/>
</dbReference>
<dbReference type="RefSeq" id="WP_176978380.1">
    <property type="nucleotide sequence ID" value="NZ_JABZEO010000035.1"/>
</dbReference>
<dbReference type="InterPro" id="IPR036977">
    <property type="entry name" value="DNA_primase_Znf_CHC2"/>
</dbReference>
<dbReference type="GO" id="GO:0000428">
    <property type="term" value="C:DNA-directed RNA polymerase complex"/>
    <property type="evidence" value="ECO:0007669"/>
    <property type="project" value="UniProtKB-KW"/>
</dbReference>
<dbReference type="GO" id="GO:0003677">
    <property type="term" value="F:DNA binding"/>
    <property type="evidence" value="ECO:0007669"/>
    <property type="project" value="InterPro"/>
</dbReference>
<accession>A0A850RQB1</accession>
<evidence type="ECO:0000256" key="3">
    <source>
        <dbReference type="ARBA" id="ARBA00022679"/>
    </source>
</evidence>
<dbReference type="Gene3D" id="3.40.1360.10">
    <property type="match status" value="1"/>
</dbReference>
<dbReference type="InterPro" id="IPR034154">
    <property type="entry name" value="TOPRIM_DnaG/twinkle"/>
</dbReference>
<keyword evidence="5" id="KW-0235">DNA replication</keyword>
<evidence type="ECO:0000256" key="4">
    <source>
        <dbReference type="ARBA" id="ARBA00022695"/>
    </source>
</evidence>
<dbReference type="PANTHER" id="PTHR30313:SF2">
    <property type="entry name" value="DNA PRIMASE"/>
    <property type="match status" value="1"/>
</dbReference>
<evidence type="ECO:0000256" key="2">
    <source>
        <dbReference type="ARBA" id="ARBA00022515"/>
    </source>
</evidence>
<evidence type="ECO:0000259" key="7">
    <source>
        <dbReference type="Pfam" id="PF13362"/>
    </source>
</evidence>
<dbReference type="AlphaFoldDB" id="A0A850RQB1"/>
<dbReference type="EMBL" id="JABZEO010000035">
    <property type="protein sequence ID" value="NVZ11701.1"/>
    <property type="molecule type" value="Genomic_DNA"/>
</dbReference>
<dbReference type="Proteomes" id="UP000592294">
    <property type="component" value="Unassembled WGS sequence"/>
</dbReference>
<dbReference type="InterPro" id="IPR006171">
    <property type="entry name" value="TOPRIM_dom"/>
</dbReference>
<keyword evidence="9" id="KW-1185">Reference proteome</keyword>